<sequence>MNLISNQNVPSYAPLCVVISKSTINNLTIEFVRQNGFYFVRHLNNYSLFSVPSSQNAWIFNKAPPSCFILFRLNIQGCLVTMNIRLERKMLSKHASNLWKGVKINDRHLENAFKSFYDAALYKFNCEQLNIRMVVPPATPQQPAAQEQSSLATNDFDNSFDGMLKDLFNF</sequence>
<evidence type="ECO:0000313" key="1">
    <source>
        <dbReference type="EMBL" id="CAG8555890.1"/>
    </source>
</evidence>
<dbReference type="OrthoDB" id="2373985at2759"/>
<comment type="caution">
    <text evidence="1">The sequence shown here is derived from an EMBL/GenBank/DDBJ whole genome shotgun (WGS) entry which is preliminary data.</text>
</comment>
<organism evidence="1 2">
    <name type="scientific">Dentiscutata erythropus</name>
    <dbReference type="NCBI Taxonomy" id="1348616"/>
    <lineage>
        <taxon>Eukaryota</taxon>
        <taxon>Fungi</taxon>
        <taxon>Fungi incertae sedis</taxon>
        <taxon>Mucoromycota</taxon>
        <taxon>Glomeromycotina</taxon>
        <taxon>Glomeromycetes</taxon>
        <taxon>Diversisporales</taxon>
        <taxon>Gigasporaceae</taxon>
        <taxon>Dentiscutata</taxon>
    </lineage>
</organism>
<name>A0A9N9FR62_9GLOM</name>
<proteinExistence type="predicted"/>
<dbReference type="AlphaFoldDB" id="A0A9N9FR62"/>
<dbReference type="Proteomes" id="UP000789405">
    <property type="component" value="Unassembled WGS sequence"/>
</dbReference>
<gene>
    <name evidence="1" type="ORF">DERYTH_LOCUS5497</name>
</gene>
<keyword evidence="2" id="KW-1185">Reference proteome</keyword>
<evidence type="ECO:0000313" key="2">
    <source>
        <dbReference type="Proteomes" id="UP000789405"/>
    </source>
</evidence>
<reference evidence="1" key="1">
    <citation type="submission" date="2021-06" db="EMBL/GenBank/DDBJ databases">
        <authorList>
            <person name="Kallberg Y."/>
            <person name="Tangrot J."/>
            <person name="Rosling A."/>
        </authorList>
    </citation>
    <scope>NUCLEOTIDE SEQUENCE</scope>
    <source>
        <strain evidence="1">MA453B</strain>
    </source>
</reference>
<accession>A0A9N9FR62</accession>
<protein>
    <submittedName>
        <fullName evidence="1">10548_t:CDS:1</fullName>
    </submittedName>
</protein>
<dbReference type="EMBL" id="CAJVPY010002302">
    <property type="protein sequence ID" value="CAG8555890.1"/>
    <property type="molecule type" value="Genomic_DNA"/>
</dbReference>